<evidence type="ECO:0000313" key="1">
    <source>
        <dbReference type="EMBL" id="KUM49409.1"/>
    </source>
</evidence>
<proteinExistence type="predicted"/>
<keyword evidence="1" id="KW-0496">Mitochondrion</keyword>
<organism evidence="1">
    <name type="scientific">Picea glauca</name>
    <name type="common">White spruce</name>
    <name type="synonym">Pinus glauca</name>
    <dbReference type="NCBI Taxonomy" id="3330"/>
    <lineage>
        <taxon>Eukaryota</taxon>
        <taxon>Viridiplantae</taxon>
        <taxon>Streptophyta</taxon>
        <taxon>Embryophyta</taxon>
        <taxon>Tracheophyta</taxon>
        <taxon>Spermatophyta</taxon>
        <taxon>Pinopsida</taxon>
        <taxon>Pinidae</taxon>
        <taxon>Conifers I</taxon>
        <taxon>Pinales</taxon>
        <taxon>Pinaceae</taxon>
        <taxon>Picea</taxon>
    </lineage>
</organism>
<comment type="caution">
    <text evidence="1">The sequence shown here is derived from an EMBL/GenBank/DDBJ whole genome shotgun (WGS) entry which is preliminary data.</text>
</comment>
<gene>
    <name evidence="1" type="ORF">ABT39_MTgene3958</name>
</gene>
<sequence>MLLFGQRALQSIRKYGCYGGSYPMTQSYLITNLYPEAILSSGLITTKEAFLSRCLITTNNYQSKYMSNNTHLTMSYSNNLPI</sequence>
<reference evidence="1" key="1">
    <citation type="journal article" date="2015" name="Genome Biol. Evol.">
        <title>Organellar Genomes of White Spruce (Picea glauca): Assembly and Annotation.</title>
        <authorList>
            <person name="Jackman S.D."/>
            <person name="Warren R.L."/>
            <person name="Gibb E.A."/>
            <person name="Vandervalk B.P."/>
            <person name="Mohamadi H."/>
            <person name="Chu J."/>
            <person name="Raymond A."/>
            <person name="Pleasance S."/>
            <person name="Coope R."/>
            <person name="Wildung M.R."/>
            <person name="Ritland C.E."/>
            <person name="Bousquet J."/>
            <person name="Jones S.J."/>
            <person name="Bohlmann J."/>
            <person name="Birol I."/>
        </authorList>
    </citation>
    <scope>NUCLEOTIDE SEQUENCE [LARGE SCALE GENOMIC DNA]</scope>
    <source>
        <tissue evidence="1">Flushing bud</tissue>
    </source>
</reference>
<accession>A0A101M1U1</accession>
<dbReference type="AlphaFoldDB" id="A0A101M1U1"/>
<protein>
    <submittedName>
        <fullName evidence="1">Uncharacterized protein</fullName>
    </submittedName>
</protein>
<dbReference type="EMBL" id="LKAM01000003">
    <property type="protein sequence ID" value="KUM49409.1"/>
    <property type="molecule type" value="Genomic_DNA"/>
</dbReference>
<geneLocation type="mitochondrion" evidence="1"/>
<name>A0A101M1U1_PICGL</name>